<feature type="domain" description="Peptidase S9 prolyl oligopeptidase catalytic" evidence="2">
    <location>
        <begin position="419"/>
        <end position="630"/>
    </location>
</feature>
<keyword evidence="1" id="KW-0378">Hydrolase</keyword>
<dbReference type="InterPro" id="IPR011042">
    <property type="entry name" value="6-blade_b-propeller_TolB-like"/>
</dbReference>
<dbReference type="SUPFAM" id="SSF82171">
    <property type="entry name" value="DPP6 N-terminal domain-like"/>
    <property type="match status" value="1"/>
</dbReference>
<dbReference type="SUPFAM" id="SSF53474">
    <property type="entry name" value="alpha/beta-Hydrolases"/>
    <property type="match status" value="1"/>
</dbReference>
<keyword evidence="3" id="KW-0645">Protease</keyword>
<dbReference type="InterPro" id="IPR029058">
    <property type="entry name" value="AB_hydrolase_fold"/>
</dbReference>
<dbReference type="GO" id="GO:0006508">
    <property type="term" value="P:proteolysis"/>
    <property type="evidence" value="ECO:0007669"/>
    <property type="project" value="InterPro"/>
</dbReference>
<evidence type="ECO:0000259" key="2">
    <source>
        <dbReference type="Pfam" id="PF00326"/>
    </source>
</evidence>
<dbReference type="STRING" id="683125.SAMN05660206_11319"/>
<dbReference type="Gene3D" id="3.40.50.1820">
    <property type="entry name" value="alpha/beta hydrolase"/>
    <property type="match status" value="1"/>
</dbReference>
<dbReference type="PROSITE" id="PS51257">
    <property type="entry name" value="PROKAR_LIPOPROTEIN"/>
    <property type="match status" value="1"/>
</dbReference>
<dbReference type="GO" id="GO:0004177">
    <property type="term" value="F:aminopeptidase activity"/>
    <property type="evidence" value="ECO:0007669"/>
    <property type="project" value="UniProtKB-KW"/>
</dbReference>
<evidence type="ECO:0000313" key="3">
    <source>
        <dbReference type="EMBL" id="SFT11884.1"/>
    </source>
</evidence>
<dbReference type="InterPro" id="IPR001375">
    <property type="entry name" value="Peptidase_S9_cat"/>
</dbReference>
<dbReference type="PANTHER" id="PTHR42776">
    <property type="entry name" value="SERINE PEPTIDASE S9 FAMILY MEMBER"/>
    <property type="match status" value="1"/>
</dbReference>
<proteinExistence type="predicted"/>
<evidence type="ECO:0000313" key="4">
    <source>
        <dbReference type="Proteomes" id="UP000198785"/>
    </source>
</evidence>
<sequence length="630" mass="71837">MYRILFWCLVVTLVCTSVGCKNSSSKDKLIPIEDFFVKPEKTNFKISPDGKKIAYLGLEDHCRNIFVLDLVDESRSKQLTYQSDMNVQYFFWVSDSMLVYSNAHSPMDSLRIFSISVSTEKSIALLPTQSTRLRWLSPQISYGNYLLASLNSRDSTVFDLYKIYLDGAKPELVTKNPGNILHWIASPDGKVRLATTSDSVQESILYRASEAEAFKQVAITDYQTLIRPLGYVKNSLTNIYALSNDNRDKLALVEYNTTEGKEERVVYSHDKVDINPSGYSPYLQKLVYSQYIVNNKELHFFDADLAHKFQRLSAQFEKQTLDILDTDTSLNHWIVKVSTDVDAGSIYYYDAETNHITLLSDLNPKLKSMALQPKEPITFQARDGLTLQGYLTYPLGGKRNGLPVVALVHDGPNRRESMDFDAEAQFLANRGYLVFQLNYRGSSGYGKQFWAAGFKEWGGKIQSDIIDGVTWLIHQGIVDKNRVGIMGAGFGGYSALHAATYNSSFYKCAISMSGYTNLFTYFKEIPPYQQPYVRLFHNIIGDPVREADMFKAISPVFHADKVGIPVLFVQGGRDRFSSLTDANQFVQKVKNNNTPIRYIYREDEGRRFRSEENMITYYQEVEDFLAKYLK</sequence>
<accession>A0A1I6VEG8</accession>
<dbReference type="RefSeq" id="WP_093367167.1">
    <property type="nucleotide sequence ID" value="NZ_FOZZ01000013.1"/>
</dbReference>
<dbReference type="AlphaFoldDB" id="A0A1I6VEG8"/>
<dbReference type="Pfam" id="PF00326">
    <property type="entry name" value="Peptidase_S9"/>
    <property type="match status" value="1"/>
</dbReference>
<dbReference type="EMBL" id="FOZZ01000013">
    <property type="protein sequence ID" value="SFT11884.1"/>
    <property type="molecule type" value="Genomic_DNA"/>
</dbReference>
<keyword evidence="4" id="KW-1185">Reference proteome</keyword>
<dbReference type="GO" id="GO:0004252">
    <property type="term" value="F:serine-type endopeptidase activity"/>
    <property type="evidence" value="ECO:0007669"/>
    <property type="project" value="TreeGrafter"/>
</dbReference>
<dbReference type="Proteomes" id="UP000198785">
    <property type="component" value="Unassembled WGS sequence"/>
</dbReference>
<name>A0A1I6VEG8_9SPHI</name>
<dbReference type="Gene3D" id="2.120.10.30">
    <property type="entry name" value="TolB, C-terminal domain"/>
    <property type="match status" value="1"/>
</dbReference>
<organism evidence="3 4">
    <name type="scientific">Sphingobacterium wenxiniae</name>
    <dbReference type="NCBI Taxonomy" id="683125"/>
    <lineage>
        <taxon>Bacteria</taxon>
        <taxon>Pseudomonadati</taxon>
        <taxon>Bacteroidota</taxon>
        <taxon>Sphingobacteriia</taxon>
        <taxon>Sphingobacteriales</taxon>
        <taxon>Sphingobacteriaceae</taxon>
        <taxon>Sphingobacterium</taxon>
    </lineage>
</organism>
<evidence type="ECO:0000256" key="1">
    <source>
        <dbReference type="ARBA" id="ARBA00022801"/>
    </source>
</evidence>
<protein>
    <submittedName>
        <fullName evidence="3">Dipeptidyl aminopeptidase/acylaminoacyl peptidase</fullName>
    </submittedName>
</protein>
<gene>
    <name evidence="3" type="ORF">SAMN05660206_11319</name>
</gene>
<dbReference type="PANTHER" id="PTHR42776:SF27">
    <property type="entry name" value="DIPEPTIDYL PEPTIDASE FAMILY MEMBER 6"/>
    <property type="match status" value="1"/>
</dbReference>
<dbReference type="OrthoDB" id="108903at2"/>
<keyword evidence="3" id="KW-0031">Aminopeptidase</keyword>
<reference evidence="3 4" key="1">
    <citation type="submission" date="2016-10" db="EMBL/GenBank/DDBJ databases">
        <authorList>
            <person name="de Groot N.N."/>
        </authorList>
    </citation>
    <scope>NUCLEOTIDE SEQUENCE [LARGE SCALE GENOMIC DNA]</scope>
    <source>
        <strain evidence="3 4">DSM 22789</strain>
    </source>
</reference>